<keyword evidence="1" id="KW-0808">Transferase</keyword>
<dbReference type="Proteomes" id="UP000784064">
    <property type="component" value="Unassembled WGS sequence"/>
</dbReference>
<evidence type="ECO:0000313" key="7">
    <source>
        <dbReference type="Proteomes" id="UP000784064"/>
    </source>
</evidence>
<name>A0AAW4GAT4_9GAMM</name>
<dbReference type="EMBL" id="JAFFTB010000030">
    <property type="protein sequence ID" value="MBM9939926.1"/>
    <property type="molecule type" value="Genomic_DNA"/>
</dbReference>
<evidence type="ECO:0000313" key="5">
    <source>
        <dbReference type="EMBL" id="MBM9939926.1"/>
    </source>
</evidence>
<accession>A0AAW4GAT4</accession>
<feature type="domain" description="N-acetyltransferase" evidence="3">
    <location>
        <begin position="26"/>
        <end position="179"/>
    </location>
</feature>
<gene>
    <name evidence="4" type="ORF">JJW18_00510</name>
    <name evidence="5" type="ORF">JJW19_17470</name>
</gene>
<dbReference type="CDD" id="cd04301">
    <property type="entry name" value="NAT_SF"/>
    <property type="match status" value="1"/>
</dbReference>
<evidence type="ECO:0000313" key="4">
    <source>
        <dbReference type="EMBL" id="MBM9911951.1"/>
    </source>
</evidence>
<dbReference type="RefSeq" id="WP_205404333.1">
    <property type="nucleotide sequence ID" value="NZ_JAFFTA010000001.1"/>
</dbReference>
<dbReference type="Proteomes" id="UP000749453">
    <property type="component" value="Unassembled WGS sequence"/>
</dbReference>
<dbReference type="InterPro" id="IPR050832">
    <property type="entry name" value="Bact_Acetyltransf"/>
</dbReference>
<evidence type="ECO:0000259" key="3">
    <source>
        <dbReference type="PROSITE" id="PS51186"/>
    </source>
</evidence>
<dbReference type="PANTHER" id="PTHR43877">
    <property type="entry name" value="AMINOALKYLPHOSPHONATE N-ACETYLTRANSFERASE-RELATED-RELATED"/>
    <property type="match status" value="1"/>
</dbReference>
<comment type="caution">
    <text evidence="4">The sequence shown here is derived from an EMBL/GenBank/DDBJ whole genome shotgun (WGS) entry which is preliminary data.</text>
</comment>
<dbReference type="GO" id="GO:0016747">
    <property type="term" value="F:acyltransferase activity, transferring groups other than amino-acyl groups"/>
    <property type="evidence" value="ECO:0007669"/>
    <property type="project" value="InterPro"/>
</dbReference>
<protein>
    <submittedName>
        <fullName evidence="4">GNAT family N-acetyltransferase</fullName>
    </submittedName>
</protein>
<dbReference type="SUPFAM" id="SSF55729">
    <property type="entry name" value="Acyl-CoA N-acyltransferases (Nat)"/>
    <property type="match status" value="1"/>
</dbReference>
<dbReference type="PROSITE" id="PS51186">
    <property type="entry name" value="GNAT"/>
    <property type="match status" value="1"/>
</dbReference>
<evidence type="ECO:0000256" key="2">
    <source>
        <dbReference type="ARBA" id="ARBA00023315"/>
    </source>
</evidence>
<dbReference type="AlphaFoldDB" id="A0AAW4GAT4"/>
<evidence type="ECO:0000313" key="6">
    <source>
        <dbReference type="Proteomes" id="UP000749453"/>
    </source>
</evidence>
<reference evidence="4" key="2">
    <citation type="submission" date="2021-01" db="EMBL/GenBank/DDBJ databases">
        <authorList>
            <person name="Yu Y."/>
        </authorList>
    </citation>
    <scope>NUCLEOTIDE SEQUENCE</scope>
    <source>
        <strain evidence="4">As-5</strain>
        <strain evidence="5">As-6</strain>
    </source>
</reference>
<evidence type="ECO:0000256" key="1">
    <source>
        <dbReference type="ARBA" id="ARBA00022679"/>
    </source>
</evidence>
<keyword evidence="2" id="KW-0012">Acyltransferase</keyword>
<dbReference type="Gene3D" id="3.40.630.30">
    <property type="match status" value="1"/>
</dbReference>
<dbReference type="InterPro" id="IPR000182">
    <property type="entry name" value="GNAT_dom"/>
</dbReference>
<dbReference type="InterPro" id="IPR016181">
    <property type="entry name" value="Acyl_CoA_acyltransferase"/>
</dbReference>
<organism evidence="4 7">
    <name type="scientific">Stenotrophomonas lactitubi</name>
    <dbReference type="NCBI Taxonomy" id="2045214"/>
    <lineage>
        <taxon>Bacteria</taxon>
        <taxon>Pseudomonadati</taxon>
        <taxon>Pseudomonadota</taxon>
        <taxon>Gammaproteobacteria</taxon>
        <taxon>Lysobacterales</taxon>
        <taxon>Lysobacteraceae</taxon>
        <taxon>Stenotrophomonas</taxon>
    </lineage>
</organism>
<proteinExistence type="predicted"/>
<keyword evidence="6" id="KW-1185">Reference proteome</keyword>
<dbReference type="Pfam" id="PF00583">
    <property type="entry name" value="Acetyltransf_1"/>
    <property type="match status" value="1"/>
</dbReference>
<dbReference type="EMBL" id="JAFFTA010000001">
    <property type="protein sequence ID" value="MBM9911951.1"/>
    <property type="molecule type" value="Genomic_DNA"/>
</dbReference>
<sequence length="179" mass="19776">MSQLTSFPAGRDDRLAVPALLGERGYALRPLCDDDLSWLRELYASTRAEELAAVPWPEASKRAFLDSQFALQHQHYQAHYSDSDFLAIERHGVVVGRYYLQRSAPDHLIVDICLFPGERGHGVAAALIAHSQGEAAALGRGVTLHVQADNVAAQRLYRRAGFALIHDQGSHLLLRWAPG</sequence>
<reference evidence="6" key="1">
    <citation type="submission" date="2021-01" db="EMBL/GenBank/DDBJ databases">
        <title>Stenotrophomonas maltophilia.</title>
        <authorList>
            <person name="Yu Y."/>
        </authorList>
    </citation>
    <scope>NUCLEOTIDE SEQUENCE [LARGE SCALE GENOMIC DNA]</scope>
    <source>
        <strain evidence="6">As-6</strain>
    </source>
</reference>